<dbReference type="GeneID" id="30583423"/>
<evidence type="ECO:0000256" key="7">
    <source>
        <dbReference type="ARBA" id="ARBA00023014"/>
    </source>
</evidence>
<comment type="similarity">
    <text evidence="2">Belongs to the NifH/BchL/ChlL family.</text>
</comment>
<name>A0A1L3Q2T8_9EURY</name>
<reference evidence="8 11" key="1">
    <citation type="submission" date="2016-10" db="EMBL/GenBank/DDBJ databases">
        <title>Methanohalophilus halophilus.</title>
        <authorList>
            <person name="L'haridon S."/>
        </authorList>
    </citation>
    <scope>NUCLEOTIDE SEQUENCE [LARGE SCALE GENOMIC DNA]</scope>
    <source>
        <strain evidence="8 11">Z-7982</strain>
    </source>
</reference>
<dbReference type="PANTHER" id="PTHR42864">
    <property type="entry name" value="LIGHT-INDEPENDENT PROTOCHLOROPHYLLIDE REDUCTASE IRON-SULFUR ATP-BINDING PROTEIN"/>
    <property type="match status" value="1"/>
</dbReference>
<dbReference type="GO" id="GO:0046872">
    <property type="term" value="F:metal ion binding"/>
    <property type="evidence" value="ECO:0007669"/>
    <property type="project" value="UniProtKB-KW"/>
</dbReference>
<dbReference type="Proteomes" id="UP000198669">
    <property type="component" value="Unassembled WGS sequence"/>
</dbReference>
<reference evidence="9 13" key="3">
    <citation type="submission" date="2018-10" db="EMBL/GenBank/DDBJ databases">
        <title>Cultivation of a novel Methanohalophilus strain from Kebrit Deep of the Red Sea and a genomic comparison of members of the genus Methanohalophilus.</title>
        <authorList>
            <person name="Guan Y."/>
            <person name="Ngugi D.K."/>
            <person name="Stingl U."/>
        </authorList>
    </citation>
    <scope>NUCLEOTIDE SEQUENCE [LARGE SCALE GENOMIC DNA]</scope>
    <source>
        <strain evidence="9 13">DSM 3094</strain>
    </source>
</reference>
<dbReference type="Gene3D" id="3.40.50.300">
    <property type="entry name" value="P-loop containing nucleotide triphosphate hydrolases"/>
    <property type="match status" value="1"/>
</dbReference>
<evidence type="ECO:0000313" key="10">
    <source>
        <dbReference type="EMBL" id="SDW55762.1"/>
    </source>
</evidence>
<evidence type="ECO:0000313" key="8">
    <source>
        <dbReference type="EMBL" id="APH39188.1"/>
    </source>
</evidence>
<keyword evidence="7" id="KW-0411">Iron-sulfur</keyword>
<dbReference type="PROSITE" id="PS51257">
    <property type="entry name" value="PROKAR_LIPOPROTEIN"/>
    <property type="match status" value="1"/>
</dbReference>
<evidence type="ECO:0000313" key="9">
    <source>
        <dbReference type="EMBL" id="RNI09754.1"/>
    </source>
</evidence>
<accession>A0A1L3Q2T8</accession>
<keyword evidence="11" id="KW-1185">Reference proteome</keyword>
<dbReference type="EMBL" id="RJJG01000003">
    <property type="protein sequence ID" value="RNI09754.1"/>
    <property type="molecule type" value="Genomic_DNA"/>
</dbReference>
<dbReference type="CDD" id="cd02040">
    <property type="entry name" value="NifH"/>
    <property type="match status" value="1"/>
</dbReference>
<dbReference type="GO" id="GO:0005524">
    <property type="term" value="F:ATP binding"/>
    <property type="evidence" value="ECO:0007669"/>
    <property type="project" value="UniProtKB-KW"/>
</dbReference>
<evidence type="ECO:0000256" key="2">
    <source>
        <dbReference type="ARBA" id="ARBA00005504"/>
    </source>
</evidence>
<keyword evidence="6" id="KW-0408">Iron</keyword>
<sequence length="265" mass="28621">MNPQKRIAIYGKGGIGKSSTASNVAAACADEGYNVMIIGCDPKSDSSITLLGGKRIPTILDLLRDGMEIEEEDEVVFEGYKGVKCVEVGGPEPGIGCAGRGIIVAIQKLKKISQSMKEMDLIIYDVPGDIVCGGFVAPIRKGLVSEAYVLTSGEYMPLYAANNICKGLSRINTKLSGVICNSRSVSREEKIVSKFANEIGSELVAFIPKEQIVQDCERDGYSVLEKAGDTDIAEVYRTLARNIMASDCAVDPRALEDERLRELTR</sequence>
<evidence type="ECO:0000256" key="4">
    <source>
        <dbReference type="ARBA" id="ARBA00022741"/>
    </source>
</evidence>
<evidence type="ECO:0000313" key="12">
    <source>
        <dbReference type="Proteomes" id="UP000198669"/>
    </source>
</evidence>
<dbReference type="PANTHER" id="PTHR42864:SF2">
    <property type="entry name" value="LIGHT-INDEPENDENT PROTOCHLOROPHYLLIDE REDUCTASE IRON-SULFUR ATP-BINDING PROTEIN"/>
    <property type="match status" value="1"/>
</dbReference>
<dbReference type="OrthoDB" id="145464at2157"/>
<dbReference type="KEGG" id="mhaz:BHR79_06610"/>
<organism evidence="8 11">
    <name type="scientific">Methanohalophilus halophilus</name>
    <dbReference type="NCBI Taxonomy" id="2177"/>
    <lineage>
        <taxon>Archaea</taxon>
        <taxon>Methanobacteriati</taxon>
        <taxon>Methanobacteriota</taxon>
        <taxon>Stenosarchaea group</taxon>
        <taxon>Methanomicrobia</taxon>
        <taxon>Methanosarcinales</taxon>
        <taxon>Methanosarcinaceae</taxon>
        <taxon>Methanohalophilus</taxon>
    </lineage>
</organism>
<protein>
    <submittedName>
        <fullName evidence="8 10">Nitrogenase iron protein</fullName>
    </submittedName>
    <submittedName>
        <fullName evidence="9">Ni-sirohydrochlorin a,c-diamide reductive cyclase ATP-dependent reductase subunit</fullName>
    </submittedName>
</protein>
<dbReference type="InterPro" id="IPR000392">
    <property type="entry name" value="NifH/frxC"/>
</dbReference>
<evidence type="ECO:0000313" key="11">
    <source>
        <dbReference type="Proteomes" id="UP000186879"/>
    </source>
</evidence>
<comment type="cofactor">
    <cofactor evidence="1">
        <name>[4Fe-4S] cluster</name>
        <dbReference type="ChEBI" id="CHEBI:49883"/>
    </cofactor>
</comment>
<evidence type="ECO:0000256" key="5">
    <source>
        <dbReference type="ARBA" id="ARBA00022840"/>
    </source>
</evidence>
<dbReference type="Proteomes" id="UP000186879">
    <property type="component" value="Chromosome"/>
</dbReference>
<evidence type="ECO:0000256" key="3">
    <source>
        <dbReference type="ARBA" id="ARBA00022723"/>
    </source>
</evidence>
<dbReference type="PIRSF" id="PIRSF000363">
    <property type="entry name" value="Nitrogenase_iron"/>
    <property type="match status" value="1"/>
</dbReference>
<dbReference type="STRING" id="2177.BHR79_06610"/>
<dbReference type="RefSeq" id="WP_072561624.1">
    <property type="nucleotide sequence ID" value="NZ_CP017921.1"/>
</dbReference>
<evidence type="ECO:0000256" key="1">
    <source>
        <dbReference type="ARBA" id="ARBA00001966"/>
    </source>
</evidence>
<dbReference type="GO" id="GO:0016491">
    <property type="term" value="F:oxidoreductase activity"/>
    <property type="evidence" value="ECO:0007669"/>
    <property type="project" value="InterPro"/>
</dbReference>
<dbReference type="InterPro" id="IPR030655">
    <property type="entry name" value="NifH/chlL_CS"/>
</dbReference>
<dbReference type="GO" id="GO:0051536">
    <property type="term" value="F:iron-sulfur cluster binding"/>
    <property type="evidence" value="ECO:0007669"/>
    <property type="project" value="UniProtKB-KW"/>
</dbReference>
<dbReference type="EMBL" id="FNMU01000003">
    <property type="protein sequence ID" value="SDW55762.1"/>
    <property type="molecule type" value="Genomic_DNA"/>
</dbReference>
<keyword evidence="3" id="KW-0479">Metal-binding</keyword>
<keyword evidence="5" id="KW-0067">ATP-binding</keyword>
<dbReference type="PROSITE" id="PS51026">
    <property type="entry name" value="NIFH_FRXC_3"/>
    <property type="match status" value="1"/>
</dbReference>
<dbReference type="SUPFAM" id="SSF52540">
    <property type="entry name" value="P-loop containing nucleoside triphosphate hydrolases"/>
    <property type="match status" value="1"/>
</dbReference>
<dbReference type="Pfam" id="PF00142">
    <property type="entry name" value="Fer4_NifH"/>
    <property type="match status" value="1"/>
</dbReference>
<dbReference type="InterPro" id="IPR027417">
    <property type="entry name" value="P-loop_NTPase"/>
</dbReference>
<dbReference type="EMBL" id="CP017921">
    <property type="protein sequence ID" value="APH39188.1"/>
    <property type="molecule type" value="Genomic_DNA"/>
</dbReference>
<dbReference type="NCBIfam" id="NF033200">
    <property type="entry name" value="F430_CfbC"/>
    <property type="match status" value="1"/>
</dbReference>
<evidence type="ECO:0000313" key="13">
    <source>
        <dbReference type="Proteomes" id="UP000267921"/>
    </source>
</evidence>
<evidence type="ECO:0000256" key="6">
    <source>
        <dbReference type="ARBA" id="ARBA00023004"/>
    </source>
</evidence>
<gene>
    <name evidence="9" type="primary">cfbC</name>
    <name evidence="8" type="ORF">BHR79_06610</name>
    <name evidence="9" type="ORF">EFE40_03635</name>
    <name evidence="10" type="ORF">SAMN04515625_1188</name>
</gene>
<reference evidence="10 12" key="2">
    <citation type="submission" date="2016-10" db="EMBL/GenBank/DDBJ databases">
        <authorList>
            <person name="de Groot N.N."/>
        </authorList>
    </citation>
    <scope>NUCLEOTIDE SEQUENCE [LARGE SCALE GENOMIC DNA]</scope>
    <source>
        <strain evidence="10 12">Z-7982</strain>
    </source>
</reference>
<proteinExistence type="inferred from homology"/>
<dbReference type="Proteomes" id="UP000267921">
    <property type="component" value="Unassembled WGS sequence"/>
</dbReference>
<dbReference type="AlphaFoldDB" id="A0A1L3Q2T8"/>
<keyword evidence="4" id="KW-0547">Nucleotide-binding</keyword>
<dbReference type="PRINTS" id="PR00091">
    <property type="entry name" value="NITROGNASEII"/>
</dbReference>
<dbReference type="PROSITE" id="PS00746">
    <property type="entry name" value="NIFH_FRXC_1"/>
    <property type="match status" value="1"/>
</dbReference>